<dbReference type="GO" id="GO:0016747">
    <property type="term" value="F:acyltransferase activity, transferring groups other than amino-acyl groups"/>
    <property type="evidence" value="ECO:0007669"/>
    <property type="project" value="InterPro"/>
</dbReference>
<feature type="transmembrane region" description="Helical" evidence="1">
    <location>
        <begin position="26"/>
        <end position="49"/>
    </location>
</feature>
<feature type="transmembrane region" description="Helical" evidence="1">
    <location>
        <begin position="100"/>
        <end position="121"/>
    </location>
</feature>
<feature type="transmembrane region" description="Helical" evidence="1">
    <location>
        <begin position="364"/>
        <end position="387"/>
    </location>
</feature>
<dbReference type="RefSeq" id="WP_207363131.1">
    <property type="nucleotide sequence ID" value="NZ_JAFMYV010000001.1"/>
</dbReference>
<dbReference type="InterPro" id="IPR002656">
    <property type="entry name" value="Acyl_transf_3_dom"/>
</dbReference>
<feature type="transmembrane region" description="Helical" evidence="1">
    <location>
        <begin position="69"/>
        <end position="88"/>
    </location>
</feature>
<keyword evidence="1" id="KW-0812">Transmembrane</keyword>
<feature type="transmembrane region" description="Helical" evidence="1">
    <location>
        <begin position="206"/>
        <end position="224"/>
    </location>
</feature>
<evidence type="ECO:0000313" key="3">
    <source>
        <dbReference type="EMBL" id="MBO0935589.1"/>
    </source>
</evidence>
<gene>
    <name evidence="3" type="ORF">J2I47_03415</name>
</gene>
<feature type="transmembrane region" description="Helical" evidence="1">
    <location>
        <begin position="307"/>
        <end position="325"/>
    </location>
</feature>
<dbReference type="PANTHER" id="PTHR36927">
    <property type="entry name" value="BLR4337 PROTEIN"/>
    <property type="match status" value="1"/>
</dbReference>
<feature type="transmembrane region" description="Helical" evidence="1">
    <location>
        <begin position="269"/>
        <end position="287"/>
    </location>
</feature>
<evidence type="ECO:0000259" key="2">
    <source>
        <dbReference type="Pfam" id="PF01757"/>
    </source>
</evidence>
<dbReference type="Proteomes" id="UP000664034">
    <property type="component" value="Unassembled WGS sequence"/>
</dbReference>
<keyword evidence="1" id="KW-1133">Transmembrane helix</keyword>
<dbReference type="AlphaFoldDB" id="A0A939K1T5"/>
<proteinExistence type="predicted"/>
<feature type="transmembrane region" description="Helical" evidence="1">
    <location>
        <begin position="165"/>
        <end position="185"/>
    </location>
</feature>
<keyword evidence="1" id="KW-0472">Membrane</keyword>
<feature type="domain" description="Acyltransferase 3" evidence="2">
    <location>
        <begin position="22"/>
        <end position="385"/>
    </location>
</feature>
<keyword evidence="3" id="KW-0012">Acyltransferase</keyword>
<evidence type="ECO:0000313" key="4">
    <source>
        <dbReference type="Proteomes" id="UP000664034"/>
    </source>
</evidence>
<protein>
    <submittedName>
        <fullName evidence="3">Acyltransferase family protein</fullName>
    </submittedName>
</protein>
<dbReference type="InterPro" id="IPR050623">
    <property type="entry name" value="Glucan_succinyl_AcylTrfase"/>
</dbReference>
<feature type="transmembrane region" description="Helical" evidence="1">
    <location>
        <begin position="236"/>
        <end position="253"/>
    </location>
</feature>
<sequence length="401" mass="46485">MQPTPASAPAVASPLPTSTRRYDLDWLRIIAILTLIFYHTGMIYVSWGWHIKSAERSLPMETVMRWLHLWRMPLLFFIAGAGTFFALSKRSYGAYAGERVRRLFVPLIFGMFVIVPPQIYIEWLFRGGTASRRFSGSYLAFYPNVFRFQPYQDGGTGGAFSWHHLWFICYLFFYSLLSIPVFRWLKSSGGQRFTDRLSRLLSRRGGALWLVIPLWLNDLVLGGFFPNETHALVNDWAYFVKNLLLFWGGYLLISRRDCWQYLADGRRHFLVATLICTALLYGSRYLLTDSQYDSSVLIRTLVSFNRLALTWFAVLMTVGYGYMYLNKTHPWLPTLNAAVYPFYILHQTVIVLIGYYVLTHTALGVYTGFLTISAATLLSCAALYWLLIRPFWMMRLFFGVK</sequence>
<dbReference type="Pfam" id="PF01757">
    <property type="entry name" value="Acyl_transf_3"/>
    <property type="match status" value="1"/>
</dbReference>
<name>A0A939K1T5_9BACT</name>
<organism evidence="3 4">
    <name type="scientific">Fibrella rubiginis</name>
    <dbReference type="NCBI Taxonomy" id="2817060"/>
    <lineage>
        <taxon>Bacteria</taxon>
        <taxon>Pseudomonadati</taxon>
        <taxon>Bacteroidota</taxon>
        <taxon>Cytophagia</taxon>
        <taxon>Cytophagales</taxon>
        <taxon>Spirosomataceae</taxon>
        <taxon>Fibrella</taxon>
    </lineage>
</organism>
<evidence type="ECO:0000256" key="1">
    <source>
        <dbReference type="SAM" id="Phobius"/>
    </source>
</evidence>
<comment type="caution">
    <text evidence="3">The sequence shown here is derived from an EMBL/GenBank/DDBJ whole genome shotgun (WGS) entry which is preliminary data.</text>
</comment>
<dbReference type="EMBL" id="JAFMYV010000001">
    <property type="protein sequence ID" value="MBO0935589.1"/>
    <property type="molecule type" value="Genomic_DNA"/>
</dbReference>
<keyword evidence="3" id="KW-0808">Transferase</keyword>
<accession>A0A939K1T5</accession>
<reference evidence="3" key="1">
    <citation type="submission" date="2021-03" db="EMBL/GenBank/DDBJ databases">
        <title>Fibrella sp. HMF5335 genome sequencing and assembly.</title>
        <authorList>
            <person name="Kang H."/>
            <person name="Kim H."/>
            <person name="Bae S."/>
            <person name="Joh K."/>
        </authorList>
    </citation>
    <scope>NUCLEOTIDE SEQUENCE</scope>
    <source>
        <strain evidence="3">HMF5335</strain>
    </source>
</reference>
<dbReference type="PANTHER" id="PTHR36927:SF3">
    <property type="entry name" value="GLUCANS BIOSYNTHESIS PROTEIN C"/>
    <property type="match status" value="1"/>
</dbReference>
<keyword evidence="4" id="KW-1185">Reference proteome</keyword>
<feature type="transmembrane region" description="Helical" evidence="1">
    <location>
        <begin position="337"/>
        <end position="358"/>
    </location>
</feature>